<keyword evidence="3" id="KW-0540">Nuclease</keyword>
<keyword evidence="2" id="KW-0732">Signal</keyword>
<keyword evidence="4" id="KW-1185">Reference proteome</keyword>
<proteinExistence type="predicted"/>
<dbReference type="EMBL" id="JBEPLM010000004">
    <property type="protein sequence ID" value="MET3593304.1"/>
    <property type="molecule type" value="Genomic_DNA"/>
</dbReference>
<dbReference type="Gene3D" id="2.40.50.90">
    <property type="match status" value="1"/>
</dbReference>
<feature type="compositionally biased region" description="Low complexity" evidence="1">
    <location>
        <begin position="264"/>
        <end position="280"/>
    </location>
</feature>
<dbReference type="GO" id="GO:0004519">
    <property type="term" value="F:endonuclease activity"/>
    <property type="evidence" value="ECO:0007669"/>
    <property type="project" value="UniProtKB-KW"/>
</dbReference>
<sequence>MRVLHLAFAVLAVPAMAALVVAGGRSLKGSESVVAVDQIDPADTLPGQGTGAAPQEPAPQEPVPEEPATSAILAPAAPQPPKPPPAHSRAIDPEVVAPPEMLDETLERVEPRAPLSDLALAGPPKPPKLKMPDDWNGTKLFQPVATAAGLIEAKGYAVAITGIDVVKADETCSDEGKSWACGARARTAFRALLRGRTVVCTVPPEGSRDTISAECRVGNKDIGEWLVENGWARAAQGSPYAEAGDKARAAKKGIFGAGPSLGGLPALPAATGPAPAAPTSILPADDGAVTPPADQPAPAQ</sequence>
<keyword evidence="3" id="KW-0378">Hydrolase</keyword>
<feature type="signal peptide" evidence="2">
    <location>
        <begin position="1"/>
        <end position="17"/>
    </location>
</feature>
<dbReference type="SUPFAM" id="SSF50199">
    <property type="entry name" value="Staphylococcal nuclease"/>
    <property type="match status" value="1"/>
</dbReference>
<dbReference type="InterPro" id="IPR035437">
    <property type="entry name" value="SNase_OB-fold_sf"/>
</dbReference>
<evidence type="ECO:0000313" key="4">
    <source>
        <dbReference type="Proteomes" id="UP001549036"/>
    </source>
</evidence>
<keyword evidence="3" id="KW-0255">Endonuclease</keyword>
<evidence type="ECO:0000256" key="1">
    <source>
        <dbReference type="SAM" id="MobiDB-lite"/>
    </source>
</evidence>
<feature type="compositionally biased region" description="Pro residues" evidence="1">
    <location>
        <begin position="77"/>
        <end position="86"/>
    </location>
</feature>
<feature type="chain" id="PRO_5047536892" evidence="2">
    <location>
        <begin position="18"/>
        <end position="300"/>
    </location>
</feature>
<name>A0ABV2HSF3_9HYPH</name>
<comment type="caution">
    <text evidence="3">The sequence shown here is derived from an EMBL/GenBank/DDBJ whole genome shotgun (WGS) entry which is preliminary data.</text>
</comment>
<dbReference type="RefSeq" id="WP_354415807.1">
    <property type="nucleotide sequence ID" value="NZ_JBEPLM010000004.1"/>
</dbReference>
<feature type="region of interest" description="Disordered" evidence="1">
    <location>
        <begin position="264"/>
        <end position="300"/>
    </location>
</feature>
<dbReference type="Proteomes" id="UP001549036">
    <property type="component" value="Unassembled WGS sequence"/>
</dbReference>
<organism evidence="3 4">
    <name type="scientific">Mesorhizobium shonense</name>
    <dbReference type="NCBI Taxonomy" id="1209948"/>
    <lineage>
        <taxon>Bacteria</taxon>
        <taxon>Pseudomonadati</taxon>
        <taxon>Pseudomonadota</taxon>
        <taxon>Alphaproteobacteria</taxon>
        <taxon>Hyphomicrobiales</taxon>
        <taxon>Phyllobacteriaceae</taxon>
        <taxon>Mesorhizobium</taxon>
    </lineage>
</organism>
<evidence type="ECO:0000313" key="3">
    <source>
        <dbReference type="EMBL" id="MET3593304.1"/>
    </source>
</evidence>
<reference evidence="3 4" key="1">
    <citation type="submission" date="2024-06" db="EMBL/GenBank/DDBJ databases">
        <title>Genomic Encyclopedia of Type Strains, Phase IV (KMG-IV): sequencing the most valuable type-strain genomes for metagenomic binning, comparative biology and taxonomic classification.</title>
        <authorList>
            <person name="Goeker M."/>
        </authorList>
    </citation>
    <scope>NUCLEOTIDE SEQUENCE [LARGE SCALE GENOMIC DNA]</scope>
    <source>
        <strain evidence="3 4">DSM 29846</strain>
    </source>
</reference>
<feature type="region of interest" description="Disordered" evidence="1">
    <location>
        <begin position="41"/>
        <end position="91"/>
    </location>
</feature>
<gene>
    <name evidence="3" type="ORF">ABID26_002701</name>
</gene>
<evidence type="ECO:0000256" key="2">
    <source>
        <dbReference type="SAM" id="SignalP"/>
    </source>
</evidence>
<accession>A0ABV2HSF3</accession>
<protein>
    <submittedName>
        <fullName evidence="3">Endonuclease YncB(Thermonuclease family)</fullName>
    </submittedName>
</protein>